<evidence type="ECO:0000256" key="1">
    <source>
        <dbReference type="SAM" id="MobiDB-lite"/>
    </source>
</evidence>
<protein>
    <submittedName>
        <fullName evidence="2">Uncharacterized protein</fullName>
    </submittedName>
</protein>
<dbReference type="EMBL" id="CP133618">
    <property type="protein sequence ID" value="WMV38036.1"/>
    <property type="molecule type" value="Genomic_DNA"/>
</dbReference>
<feature type="compositionally biased region" description="Basic and acidic residues" evidence="1">
    <location>
        <begin position="66"/>
        <end position="81"/>
    </location>
</feature>
<keyword evidence="3" id="KW-1185">Reference proteome</keyword>
<sequence length="81" mass="9081">MRVTVFVPPTPIKPPESLIGLGTEEAIKFMACKDAGQHERSYVAHKCLGVSTETDTNIAQKQALAQKEKDSFHQLRDTRRE</sequence>
<evidence type="ECO:0000313" key="3">
    <source>
        <dbReference type="Proteomes" id="UP001234989"/>
    </source>
</evidence>
<accession>A0AAF0U2I2</accession>
<feature type="region of interest" description="Disordered" evidence="1">
    <location>
        <begin position="60"/>
        <end position="81"/>
    </location>
</feature>
<proteinExistence type="predicted"/>
<dbReference type="Proteomes" id="UP001234989">
    <property type="component" value="Chromosome 7"/>
</dbReference>
<name>A0AAF0U2I2_SOLVR</name>
<reference evidence="2" key="1">
    <citation type="submission" date="2023-08" db="EMBL/GenBank/DDBJ databases">
        <title>A de novo genome assembly of Solanum verrucosum Schlechtendal, a Mexican diploid species geographically isolated from the other diploid A-genome species in potato relatives.</title>
        <authorList>
            <person name="Hosaka K."/>
        </authorList>
    </citation>
    <scope>NUCLEOTIDE SEQUENCE</scope>
    <source>
        <tissue evidence="2">Young leaves</tissue>
    </source>
</reference>
<dbReference type="AlphaFoldDB" id="A0AAF0U2I2"/>
<organism evidence="2 3">
    <name type="scientific">Solanum verrucosum</name>
    <dbReference type="NCBI Taxonomy" id="315347"/>
    <lineage>
        <taxon>Eukaryota</taxon>
        <taxon>Viridiplantae</taxon>
        <taxon>Streptophyta</taxon>
        <taxon>Embryophyta</taxon>
        <taxon>Tracheophyta</taxon>
        <taxon>Spermatophyta</taxon>
        <taxon>Magnoliopsida</taxon>
        <taxon>eudicotyledons</taxon>
        <taxon>Gunneridae</taxon>
        <taxon>Pentapetalae</taxon>
        <taxon>asterids</taxon>
        <taxon>lamiids</taxon>
        <taxon>Solanales</taxon>
        <taxon>Solanaceae</taxon>
        <taxon>Solanoideae</taxon>
        <taxon>Solaneae</taxon>
        <taxon>Solanum</taxon>
    </lineage>
</organism>
<evidence type="ECO:0000313" key="2">
    <source>
        <dbReference type="EMBL" id="WMV38036.1"/>
    </source>
</evidence>
<gene>
    <name evidence="2" type="ORF">MTR67_031421</name>
</gene>